<evidence type="ECO:0000313" key="7">
    <source>
        <dbReference type="Proteomes" id="UP000463916"/>
    </source>
</evidence>
<evidence type="ECO:0000313" key="6">
    <source>
        <dbReference type="EMBL" id="BBJ29071.1"/>
    </source>
</evidence>
<evidence type="ECO:0000256" key="1">
    <source>
        <dbReference type="ARBA" id="ARBA00004141"/>
    </source>
</evidence>
<feature type="transmembrane region" description="Helical" evidence="5">
    <location>
        <begin position="7"/>
        <end position="33"/>
    </location>
</feature>
<feature type="transmembrane region" description="Helical" evidence="5">
    <location>
        <begin position="74"/>
        <end position="93"/>
    </location>
</feature>
<dbReference type="Pfam" id="PF01925">
    <property type="entry name" value="TauE"/>
    <property type="match status" value="1"/>
</dbReference>
<keyword evidence="2 5" id="KW-0812">Transmembrane</keyword>
<keyword evidence="5" id="KW-1003">Cell membrane</keyword>
<reference evidence="7" key="1">
    <citation type="submission" date="2019-04" db="EMBL/GenBank/DDBJ databases">
        <title>NAS-01 Genome Sequencing.</title>
        <authorList>
            <person name="Kato S."/>
            <person name="Itoh T."/>
            <person name="Ohkuma M."/>
        </authorList>
    </citation>
    <scope>NUCLEOTIDE SEQUENCE [LARGE SCALE GENOMIC DNA]</scope>
    <source>
        <strain evidence="7">NAS-01</strain>
        <plasmid evidence="7">pATS1</plasmid>
    </source>
</reference>
<dbReference type="InterPro" id="IPR002781">
    <property type="entry name" value="TM_pro_TauE-like"/>
</dbReference>
<geneLocation type="plasmid" evidence="6 7">
    <name>pATS1</name>
</geneLocation>
<protein>
    <recommendedName>
        <fullName evidence="5">Probable membrane transporter protein</fullName>
    </recommendedName>
</protein>
<keyword evidence="7" id="KW-1185">Reference proteome</keyword>
<dbReference type="Proteomes" id="UP000463916">
    <property type="component" value="Plasmid pATS1"/>
</dbReference>
<dbReference type="PANTHER" id="PTHR43701:SF2">
    <property type="entry name" value="MEMBRANE TRANSPORTER PROTEIN YJNA-RELATED"/>
    <property type="match status" value="1"/>
</dbReference>
<feature type="transmembrane region" description="Helical" evidence="5">
    <location>
        <begin position="130"/>
        <end position="163"/>
    </location>
</feature>
<comment type="subcellular location">
    <subcellularLocation>
        <location evidence="5">Cell membrane</location>
        <topology evidence="5">Multi-pass membrane protein</topology>
    </subcellularLocation>
    <subcellularLocation>
        <location evidence="1">Membrane</location>
        <topology evidence="1">Multi-pass membrane protein</topology>
    </subcellularLocation>
</comment>
<evidence type="ECO:0000256" key="2">
    <source>
        <dbReference type="ARBA" id="ARBA00022692"/>
    </source>
</evidence>
<dbReference type="InterPro" id="IPR051598">
    <property type="entry name" value="TSUP/Inactive_protease-like"/>
</dbReference>
<feature type="transmembrane region" description="Helical" evidence="5">
    <location>
        <begin position="45"/>
        <end position="62"/>
    </location>
</feature>
<keyword evidence="4 5" id="KW-0472">Membrane</keyword>
<dbReference type="PANTHER" id="PTHR43701">
    <property type="entry name" value="MEMBRANE TRANSPORTER PROTEIN MJ0441-RELATED"/>
    <property type="match status" value="1"/>
</dbReference>
<keyword evidence="3 5" id="KW-1133">Transmembrane helix</keyword>
<sequence length="186" mass="20541">MIISIIIILSFILTFFFTLGGLGSAMVLVPIIFYFGFPLEEAKPLGLFISGISLIAATILNIKNKRIDFKMGIPIIIATPLFAFLGALSTKFIPDKTVLIFFTIFLIIAALFLIFSKSNNKEEDSYRKQIHIITLIIIGALVGFISGLLGIGGGILFSIIFMIPTFRTSLIRNNIFHIQLPKVLSL</sequence>
<gene>
    <name evidence="6" type="ORF">ATHSA_p10024</name>
</gene>
<proteinExistence type="inferred from homology"/>
<evidence type="ECO:0000256" key="5">
    <source>
        <dbReference type="RuleBase" id="RU363041"/>
    </source>
</evidence>
<dbReference type="KEGG" id="asac:ATHSA_p10024"/>
<comment type="similarity">
    <text evidence="5">Belongs to the 4-toluene sulfonate uptake permease (TSUP) (TC 2.A.102) family.</text>
</comment>
<accession>A0A6N4TEH4</accession>
<dbReference type="EMBL" id="AP019552">
    <property type="protein sequence ID" value="BBJ29071.1"/>
    <property type="molecule type" value="Genomic_DNA"/>
</dbReference>
<feature type="transmembrane region" description="Helical" evidence="5">
    <location>
        <begin position="99"/>
        <end position="118"/>
    </location>
</feature>
<dbReference type="GO" id="GO:0005886">
    <property type="term" value="C:plasma membrane"/>
    <property type="evidence" value="ECO:0007669"/>
    <property type="project" value="UniProtKB-SubCell"/>
</dbReference>
<dbReference type="AlphaFoldDB" id="A0A6N4TEH4"/>
<organism evidence="6 7">
    <name type="scientific">Athalassotoga saccharophila</name>
    <dbReference type="NCBI Taxonomy" id="1441386"/>
    <lineage>
        <taxon>Bacteria</taxon>
        <taxon>Thermotogati</taxon>
        <taxon>Thermotogota</taxon>
        <taxon>Thermotogae</taxon>
        <taxon>Mesoaciditogales</taxon>
        <taxon>Mesoaciditogaceae</taxon>
        <taxon>Athalassotoga</taxon>
    </lineage>
</organism>
<dbReference type="OrthoDB" id="9805863at2"/>
<name>A0A6N4TEH4_9BACT</name>
<evidence type="ECO:0000256" key="4">
    <source>
        <dbReference type="ARBA" id="ARBA00023136"/>
    </source>
</evidence>
<keyword evidence="6" id="KW-0614">Plasmid</keyword>
<evidence type="ECO:0000256" key="3">
    <source>
        <dbReference type="ARBA" id="ARBA00022989"/>
    </source>
</evidence>